<dbReference type="AlphaFoldDB" id="A0A0B9A497"/>
<dbReference type="CDD" id="cd03443">
    <property type="entry name" value="PaaI_thioesterase"/>
    <property type="match status" value="1"/>
</dbReference>
<dbReference type="EMBL" id="JTJZ01000015">
    <property type="protein sequence ID" value="KHS53538.1"/>
    <property type="molecule type" value="Genomic_DNA"/>
</dbReference>
<name>A0A0B9A497_BRELN</name>
<dbReference type="RefSeq" id="WP_235354943.1">
    <property type="nucleotide sequence ID" value="NZ_JTJZ01000015.1"/>
</dbReference>
<evidence type="ECO:0000313" key="1">
    <source>
        <dbReference type="EMBL" id="KHS53538.1"/>
    </source>
</evidence>
<protein>
    <recommendedName>
        <fullName evidence="3">DUF4442 domain-containing protein</fullName>
    </recommendedName>
</protein>
<dbReference type="Gene3D" id="3.10.129.10">
    <property type="entry name" value="Hotdog Thioesterase"/>
    <property type="match status" value="1"/>
</dbReference>
<evidence type="ECO:0000313" key="2">
    <source>
        <dbReference type="Proteomes" id="UP000031488"/>
    </source>
</evidence>
<dbReference type="InterPro" id="IPR027961">
    <property type="entry name" value="DUF4442"/>
</dbReference>
<comment type="caution">
    <text evidence="1">The sequence shown here is derived from an EMBL/GenBank/DDBJ whole genome shotgun (WGS) entry which is preliminary data.</text>
</comment>
<organism evidence="1 2">
    <name type="scientific">Brevibacterium linens</name>
    <dbReference type="NCBI Taxonomy" id="1703"/>
    <lineage>
        <taxon>Bacteria</taxon>
        <taxon>Bacillati</taxon>
        <taxon>Actinomycetota</taxon>
        <taxon>Actinomycetes</taxon>
        <taxon>Micrococcales</taxon>
        <taxon>Brevibacteriaceae</taxon>
        <taxon>Brevibacterium</taxon>
    </lineage>
</organism>
<sequence length="168" mass="18355">MTVDTAETTAMPGTGKTYALWKKMKELPLGKHLFTQAVCFKAPYFRTVHPLIHEMRPGYCRVSAPNRRGVRNHLGTYHAIASCNMAEVAGGMLTEATVPASHRWIPAGMTVEYNAKATTAVTAIARLDEIPDFGPEKFDIIVPVDVLDAEGTAFVTARITMHVSPKKG</sequence>
<dbReference type="Proteomes" id="UP000031488">
    <property type="component" value="Unassembled WGS sequence"/>
</dbReference>
<dbReference type="Pfam" id="PF14539">
    <property type="entry name" value="DUF4442"/>
    <property type="match status" value="1"/>
</dbReference>
<proteinExistence type="predicted"/>
<accession>A0A0B9A497</accession>
<keyword evidence="2" id="KW-1185">Reference proteome</keyword>
<dbReference type="InterPro" id="IPR029069">
    <property type="entry name" value="HotDog_dom_sf"/>
</dbReference>
<gene>
    <name evidence="1" type="ORF">AE0388_1026</name>
</gene>
<reference evidence="1 2" key="1">
    <citation type="submission" date="2014-11" db="EMBL/GenBank/DDBJ databases">
        <title>Draft Genome Sequence of Brevibacterium linens AE038-8.</title>
        <authorList>
            <person name="Maizel D."/>
            <person name="Utturkar S.M."/>
            <person name="Brown S.D."/>
            <person name="Ferrero M."/>
            <person name="Rosen B.P."/>
        </authorList>
    </citation>
    <scope>NUCLEOTIDE SEQUENCE [LARGE SCALE GENOMIC DNA]</scope>
    <source>
        <strain evidence="1 2">AE038-8</strain>
    </source>
</reference>
<evidence type="ECO:0008006" key="3">
    <source>
        <dbReference type="Google" id="ProtNLM"/>
    </source>
</evidence>
<dbReference type="PATRIC" id="fig|1703.6.peg.912"/>
<dbReference type="SUPFAM" id="SSF54637">
    <property type="entry name" value="Thioesterase/thiol ester dehydrase-isomerase"/>
    <property type="match status" value="1"/>
</dbReference>